<evidence type="ECO:0000313" key="6">
    <source>
        <dbReference type="EMBL" id="GAU97179.1"/>
    </source>
</evidence>
<reference evidence="6 7" key="1">
    <citation type="journal article" date="2016" name="Nat. Commun.">
        <title>Extremotolerant tardigrade genome and improved radiotolerance of human cultured cells by tardigrade-unique protein.</title>
        <authorList>
            <person name="Hashimoto T."/>
            <person name="Horikawa D.D."/>
            <person name="Saito Y."/>
            <person name="Kuwahara H."/>
            <person name="Kozuka-Hata H."/>
            <person name="Shin-I T."/>
            <person name="Minakuchi Y."/>
            <person name="Ohishi K."/>
            <person name="Motoyama A."/>
            <person name="Aizu T."/>
            <person name="Enomoto A."/>
            <person name="Kondo K."/>
            <person name="Tanaka S."/>
            <person name="Hara Y."/>
            <person name="Koshikawa S."/>
            <person name="Sagara H."/>
            <person name="Miura T."/>
            <person name="Yokobori S."/>
            <person name="Miyagawa K."/>
            <person name="Suzuki Y."/>
            <person name="Kubo T."/>
            <person name="Oyama M."/>
            <person name="Kohara Y."/>
            <person name="Fujiyama A."/>
            <person name="Arakawa K."/>
            <person name="Katayama T."/>
            <person name="Toyoda A."/>
            <person name="Kunieda T."/>
        </authorList>
    </citation>
    <scope>NUCLEOTIDE SEQUENCE [LARGE SCALE GENOMIC DNA]</scope>
    <source>
        <strain evidence="6 7">YOKOZUNA-1</strain>
    </source>
</reference>
<dbReference type="SUPFAM" id="SSF81321">
    <property type="entry name" value="Family A G protein-coupled receptor-like"/>
    <property type="match status" value="1"/>
</dbReference>
<proteinExistence type="predicted"/>
<organism evidence="6 7">
    <name type="scientific">Ramazzottius varieornatus</name>
    <name type="common">Water bear</name>
    <name type="synonym">Tardigrade</name>
    <dbReference type="NCBI Taxonomy" id="947166"/>
    <lineage>
        <taxon>Eukaryota</taxon>
        <taxon>Metazoa</taxon>
        <taxon>Ecdysozoa</taxon>
        <taxon>Tardigrada</taxon>
        <taxon>Eutardigrada</taxon>
        <taxon>Parachela</taxon>
        <taxon>Hypsibioidea</taxon>
        <taxon>Ramazzottiidae</taxon>
        <taxon>Ramazzottius</taxon>
    </lineage>
</organism>
<evidence type="ECO:0000256" key="1">
    <source>
        <dbReference type="ARBA" id="ARBA00004370"/>
    </source>
</evidence>
<dbReference type="Proteomes" id="UP000186922">
    <property type="component" value="Unassembled WGS sequence"/>
</dbReference>
<keyword evidence="7" id="KW-1185">Reference proteome</keyword>
<evidence type="ECO:0000256" key="3">
    <source>
        <dbReference type="ARBA" id="ARBA00022989"/>
    </source>
</evidence>
<keyword evidence="3 5" id="KW-1133">Transmembrane helix</keyword>
<dbReference type="Pfam" id="PF00001">
    <property type="entry name" value="7tm_1"/>
    <property type="match status" value="1"/>
</dbReference>
<evidence type="ECO:0000256" key="2">
    <source>
        <dbReference type="ARBA" id="ARBA00022692"/>
    </source>
</evidence>
<keyword evidence="2 5" id="KW-0812">Transmembrane</keyword>
<evidence type="ECO:0000313" key="7">
    <source>
        <dbReference type="Proteomes" id="UP000186922"/>
    </source>
</evidence>
<gene>
    <name evidence="6" type="primary">RvY_08522-1</name>
    <name evidence="6" type="synonym">RvY_08522.1</name>
    <name evidence="6" type="ORF">RvY_08522</name>
</gene>
<dbReference type="Gene3D" id="1.20.1070.10">
    <property type="entry name" value="Rhodopsin 7-helix transmembrane proteins"/>
    <property type="match status" value="1"/>
</dbReference>
<feature type="transmembrane region" description="Helical" evidence="5">
    <location>
        <begin position="103"/>
        <end position="123"/>
    </location>
</feature>
<dbReference type="AlphaFoldDB" id="A0A1D1V634"/>
<comment type="subcellular location">
    <subcellularLocation>
        <location evidence="1">Membrane</location>
    </subcellularLocation>
</comment>
<dbReference type="CDD" id="cd00637">
    <property type="entry name" value="7tm_classA_rhodopsin-like"/>
    <property type="match status" value="1"/>
</dbReference>
<evidence type="ECO:0000256" key="5">
    <source>
        <dbReference type="SAM" id="Phobius"/>
    </source>
</evidence>
<dbReference type="GO" id="GO:0004930">
    <property type="term" value="F:G protein-coupled receptor activity"/>
    <property type="evidence" value="ECO:0007669"/>
    <property type="project" value="InterPro"/>
</dbReference>
<dbReference type="InterPro" id="IPR000276">
    <property type="entry name" value="GPCR_Rhodpsn"/>
</dbReference>
<dbReference type="GO" id="GO:0016020">
    <property type="term" value="C:membrane"/>
    <property type="evidence" value="ECO:0007669"/>
    <property type="project" value="UniProtKB-SubCell"/>
</dbReference>
<comment type="caution">
    <text evidence="6">The sequence shown here is derived from an EMBL/GenBank/DDBJ whole genome shotgun (WGS) entry which is preliminary data.</text>
</comment>
<keyword evidence="4 5" id="KW-0472">Membrane</keyword>
<protein>
    <recommendedName>
        <fullName evidence="8">G-protein coupled receptors family 1 profile domain-containing protein</fullName>
    </recommendedName>
</protein>
<name>A0A1D1V634_RAMVA</name>
<accession>A0A1D1V634</accession>
<evidence type="ECO:0000256" key="4">
    <source>
        <dbReference type="ARBA" id="ARBA00023136"/>
    </source>
</evidence>
<evidence type="ECO:0008006" key="8">
    <source>
        <dbReference type="Google" id="ProtNLM"/>
    </source>
</evidence>
<feature type="transmembrane region" description="Helical" evidence="5">
    <location>
        <begin position="146"/>
        <end position="172"/>
    </location>
</feature>
<dbReference type="OrthoDB" id="5961208at2759"/>
<dbReference type="EMBL" id="BDGG01000004">
    <property type="protein sequence ID" value="GAU97179.1"/>
    <property type="molecule type" value="Genomic_DNA"/>
</dbReference>
<sequence>MLGFLFEVPPHPNFCHSQASSHLVQRLRSLANLGFLLLFCPASKANDFAHHDYPTTSFCFFVRYTNHIFGGTINNSHLLIAVNRFWAVAYRNHHRFNSLKRPALACLAMWIYVHIWLLPGPIIDSTTERTNAEQFHCRSTAQSPRLWLVISLIVVYDIPLLLTFLAYPFILYNALNRTRVRQVPNPNVQTQLVVVGGAAGQLADSFSRFPC</sequence>